<evidence type="ECO:0000256" key="3">
    <source>
        <dbReference type="ARBA" id="ARBA00022448"/>
    </source>
</evidence>
<keyword evidence="3 10" id="KW-0813">Transport</keyword>
<dbReference type="Gene3D" id="3.30.1150.10">
    <property type="match status" value="1"/>
</dbReference>
<dbReference type="EMBL" id="CP065592">
    <property type="protein sequence ID" value="QPQ54682.1"/>
    <property type="molecule type" value="Genomic_DNA"/>
</dbReference>
<keyword evidence="6 10" id="KW-0812">Transmembrane</keyword>
<dbReference type="GO" id="GO:0015031">
    <property type="term" value="P:protein transport"/>
    <property type="evidence" value="ECO:0007669"/>
    <property type="project" value="UniProtKB-UniRule"/>
</dbReference>
<evidence type="ECO:0000256" key="11">
    <source>
        <dbReference type="SAM" id="MobiDB-lite"/>
    </source>
</evidence>
<evidence type="ECO:0000256" key="10">
    <source>
        <dbReference type="RuleBase" id="RU362123"/>
    </source>
</evidence>
<keyword evidence="4 10" id="KW-1003">Cell membrane</keyword>
<feature type="transmembrane region" description="Helical" evidence="10">
    <location>
        <begin position="12"/>
        <end position="32"/>
    </location>
</feature>
<protein>
    <recommendedName>
        <fullName evidence="10">Protein TonB</fullName>
    </recommendedName>
</protein>
<dbReference type="SUPFAM" id="SSF74653">
    <property type="entry name" value="TolA/TonB C-terminal domain"/>
    <property type="match status" value="1"/>
</dbReference>
<evidence type="ECO:0000313" key="13">
    <source>
        <dbReference type="EMBL" id="QPQ54682.1"/>
    </source>
</evidence>
<keyword evidence="5 10" id="KW-0997">Cell inner membrane</keyword>
<sequence length="223" mass="24067">MEGGFLTPRKSNAASLVAVIALHGAALTALALSKMDMPIKEFIPRLTVENIPIPPDPPKVIPEQQPQKQKATAPSELQAIKPPMDLPNNSSVEGKTNPDPTPPIGAMPGEKVVLPEDKGPVVLPPPAPVRVAAQIDPRYADALQPPYPPSEQRMSNEGKVSVRVTIGTDGRVKAVRKISATSDAFYKATERQALTRWRFKPAAVDGKAVESEKVMTVTFQMER</sequence>
<dbReference type="Pfam" id="PF03544">
    <property type="entry name" value="TonB_C"/>
    <property type="match status" value="1"/>
</dbReference>
<dbReference type="AlphaFoldDB" id="A0A7T2LM44"/>
<accession>A0A7T2LM44</accession>
<organism evidence="13 14">
    <name type="scientific">Allosphingosinicella flava</name>
    <dbReference type="NCBI Taxonomy" id="2771430"/>
    <lineage>
        <taxon>Bacteria</taxon>
        <taxon>Pseudomonadati</taxon>
        <taxon>Pseudomonadota</taxon>
        <taxon>Alphaproteobacteria</taxon>
        <taxon>Sphingomonadales</taxon>
        <taxon>Sphingomonadaceae</taxon>
        <taxon>Allosphingosinicella</taxon>
    </lineage>
</organism>
<dbReference type="Proteomes" id="UP000594873">
    <property type="component" value="Chromosome"/>
</dbReference>
<keyword evidence="14" id="KW-1185">Reference proteome</keyword>
<dbReference type="KEGG" id="sflv:IC614_10165"/>
<dbReference type="InterPro" id="IPR006260">
    <property type="entry name" value="TonB/TolA_C"/>
</dbReference>
<dbReference type="NCBIfam" id="TIGR01352">
    <property type="entry name" value="tonB_Cterm"/>
    <property type="match status" value="1"/>
</dbReference>
<evidence type="ECO:0000313" key="14">
    <source>
        <dbReference type="Proteomes" id="UP000594873"/>
    </source>
</evidence>
<dbReference type="PANTHER" id="PTHR33446">
    <property type="entry name" value="PROTEIN TONB-RELATED"/>
    <property type="match status" value="1"/>
</dbReference>
<gene>
    <name evidence="13" type="ORF">IC614_10165</name>
</gene>
<comment type="similarity">
    <text evidence="2 10">Belongs to the TonB family.</text>
</comment>
<feature type="domain" description="TonB C-terminal" evidence="12">
    <location>
        <begin position="132"/>
        <end position="223"/>
    </location>
</feature>
<dbReference type="GO" id="GO:0055085">
    <property type="term" value="P:transmembrane transport"/>
    <property type="evidence" value="ECO:0007669"/>
    <property type="project" value="InterPro"/>
</dbReference>
<evidence type="ECO:0000256" key="4">
    <source>
        <dbReference type="ARBA" id="ARBA00022475"/>
    </source>
</evidence>
<evidence type="ECO:0000256" key="6">
    <source>
        <dbReference type="ARBA" id="ARBA00022692"/>
    </source>
</evidence>
<comment type="function">
    <text evidence="10">Interacts with outer membrane receptor proteins that carry out high-affinity binding and energy dependent uptake into the periplasmic space of specific substrates. It could act to transduce energy from the cytoplasmic membrane to specific energy-requiring processes in the outer membrane, resulting in the release into the periplasm of ligands bound by these outer membrane proteins.</text>
</comment>
<dbReference type="GO" id="GO:0030288">
    <property type="term" value="C:outer membrane-bounded periplasmic space"/>
    <property type="evidence" value="ECO:0007669"/>
    <property type="project" value="InterPro"/>
</dbReference>
<proteinExistence type="inferred from homology"/>
<comment type="subcellular location">
    <subcellularLocation>
        <location evidence="1 10">Cell inner membrane</location>
        <topology evidence="1 10">Single-pass membrane protein</topology>
        <orientation evidence="1 10">Periplasmic side</orientation>
    </subcellularLocation>
</comment>
<keyword evidence="10" id="KW-0735">Signal-anchor</keyword>
<keyword evidence="9 10" id="KW-0472">Membrane</keyword>
<name>A0A7T2LM44_9SPHN</name>
<evidence type="ECO:0000256" key="5">
    <source>
        <dbReference type="ARBA" id="ARBA00022519"/>
    </source>
</evidence>
<evidence type="ECO:0000256" key="2">
    <source>
        <dbReference type="ARBA" id="ARBA00006555"/>
    </source>
</evidence>
<feature type="region of interest" description="Disordered" evidence="11">
    <location>
        <begin position="54"/>
        <end position="106"/>
    </location>
</feature>
<dbReference type="InterPro" id="IPR003538">
    <property type="entry name" value="TonB"/>
</dbReference>
<dbReference type="InterPro" id="IPR051045">
    <property type="entry name" value="TonB-dependent_transducer"/>
</dbReference>
<evidence type="ECO:0000256" key="1">
    <source>
        <dbReference type="ARBA" id="ARBA00004383"/>
    </source>
</evidence>
<dbReference type="GO" id="GO:0015891">
    <property type="term" value="P:siderophore transport"/>
    <property type="evidence" value="ECO:0007669"/>
    <property type="project" value="InterPro"/>
</dbReference>
<dbReference type="RefSeq" id="WP_200971286.1">
    <property type="nucleotide sequence ID" value="NZ_CP065592.1"/>
</dbReference>
<dbReference type="PROSITE" id="PS52015">
    <property type="entry name" value="TONB_CTD"/>
    <property type="match status" value="1"/>
</dbReference>
<dbReference type="GO" id="GO:0005886">
    <property type="term" value="C:plasma membrane"/>
    <property type="evidence" value="ECO:0007669"/>
    <property type="project" value="UniProtKB-SubCell"/>
</dbReference>
<keyword evidence="8 10" id="KW-1133">Transmembrane helix</keyword>
<evidence type="ECO:0000259" key="12">
    <source>
        <dbReference type="PROSITE" id="PS52015"/>
    </source>
</evidence>
<evidence type="ECO:0000256" key="8">
    <source>
        <dbReference type="ARBA" id="ARBA00022989"/>
    </source>
</evidence>
<keyword evidence="7 10" id="KW-0653">Protein transport</keyword>
<dbReference type="GO" id="GO:0031992">
    <property type="term" value="F:energy transducer activity"/>
    <property type="evidence" value="ECO:0007669"/>
    <property type="project" value="InterPro"/>
</dbReference>
<evidence type="ECO:0000256" key="9">
    <source>
        <dbReference type="ARBA" id="ARBA00023136"/>
    </source>
</evidence>
<dbReference type="InterPro" id="IPR037682">
    <property type="entry name" value="TonB_C"/>
</dbReference>
<reference evidence="13 14" key="1">
    <citation type="submission" date="2020-11" db="EMBL/GenBank/DDBJ databases">
        <title>Genome seq and assembly of Sphingosinicella sp.</title>
        <authorList>
            <person name="Chhetri G."/>
        </authorList>
    </citation>
    <scope>NUCLEOTIDE SEQUENCE [LARGE SCALE GENOMIC DNA]</scope>
    <source>
        <strain evidence="13 14">UDD2</strain>
    </source>
</reference>
<evidence type="ECO:0000256" key="7">
    <source>
        <dbReference type="ARBA" id="ARBA00022927"/>
    </source>
</evidence>
<dbReference type="PRINTS" id="PR01374">
    <property type="entry name" value="TONBPROTEIN"/>
</dbReference>